<protein>
    <recommendedName>
        <fullName evidence="4 16">NADH-ubiquinone oxidoreductase chain 4</fullName>
        <ecNumber evidence="3 16">7.1.1.2</ecNumber>
    </recommendedName>
</protein>
<dbReference type="InterPro" id="IPR000260">
    <property type="entry name" value="NADH4_N"/>
</dbReference>
<keyword evidence="11 16" id="KW-0520">NAD</keyword>
<dbReference type="InterPro" id="IPR001750">
    <property type="entry name" value="ND/Mrp_TM"/>
</dbReference>
<keyword evidence="7 16" id="KW-0812">Transmembrane</keyword>
<keyword evidence="14 16" id="KW-0472">Membrane</keyword>
<evidence type="ECO:0000256" key="12">
    <source>
        <dbReference type="ARBA" id="ARBA00023075"/>
    </source>
</evidence>
<feature type="transmembrane region" description="Helical" evidence="16">
    <location>
        <begin position="195"/>
        <end position="217"/>
    </location>
</feature>
<feature type="transmembrane region" description="Helical" evidence="16">
    <location>
        <begin position="95"/>
        <end position="113"/>
    </location>
</feature>
<feature type="transmembrane region" description="Helical" evidence="16">
    <location>
        <begin position="394"/>
        <end position="413"/>
    </location>
</feature>
<evidence type="ECO:0000256" key="1">
    <source>
        <dbReference type="ARBA" id="ARBA00004225"/>
    </source>
</evidence>
<evidence type="ECO:0000256" key="2">
    <source>
        <dbReference type="ARBA" id="ARBA00009025"/>
    </source>
</evidence>
<evidence type="ECO:0000313" key="19">
    <source>
        <dbReference type="EMBL" id="ATQ37395.1"/>
    </source>
</evidence>
<feature type="transmembrane region" description="Helical" evidence="16">
    <location>
        <begin position="342"/>
        <end position="362"/>
    </location>
</feature>
<evidence type="ECO:0000256" key="15">
    <source>
        <dbReference type="ARBA" id="ARBA00049551"/>
    </source>
</evidence>
<feature type="transmembrane region" description="Helical" evidence="16">
    <location>
        <begin position="119"/>
        <end position="138"/>
    </location>
</feature>
<evidence type="ECO:0000256" key="14">
    <source>
        <dbReference type="ARBA" id="ARBA00023136"/>
    </source>
</evidence>
<evidence type="ECO:0000259" key="17">
    <source>
        <dbReference type="Pfam" id="PF00361"/>
    </source>
</evidence>
<evidence type="ECO:0000256" key="6">
    <source>
        <dbReference type="ARBA" id="ARBA00022660"/>
    </source>
</evidence>
<comment type="catalytic activity">
    <reaction evidence="15 16">
        <text>a ubiquinone + NADH + 5 H(+)(in) = a ubiquinol + NAD(+) + 4 H(+)(out)</text>
        <dbReference type="Rhea" id="RHEA:29091"/>
        <dbReference type="Rhea" id="RHEA-COMP:9565"/>
        <dbReference type="Rhea" id="RHEA-COMP:9566"/>
        <dbReference type="ChEBI" id="CHEBI:15378"/>
        <dbReference type="ChEBI" id="CHEBI:16389"/>
        <dbReference type="ChEBI" id="CHEBI:17976"/>
        <dbReference type="ChEBI" id="CHEBI:57540"/>
        <dbReference type="ChEBI" id="CHEBI:57945"/>
        <dbReference type="EC" id="7.1.1.2"/>
    </reaction>
</comment>
<geneLocation type="mitochondrion" evidence="19"/>
<dbReference type="Pfam" id="PF00361">
    <property type="entry name" value="Proton_antipo_M"/>
    <property type="match status" value="1"/>
</dbReference>
<evidence type="ECO:0000259" key="18">
    <source>
        <dbReference type="Pfam" id="PF01059"/>
    </source>
</evidence>
<feature type="domain" description="NADH:quinone oxidoreductase/Mrp antiporter transmembrane" evidence="17">
    <location>
        <begin position="113"/>
        <end position="403"/>
    </location>
</feature>
<sequence>MLKIILPTIMLIPTTMLCQKKYLLATTTTLSFMIALMGLQLMKPALGSTMTFSNHYLGMDHISAPLLTLSCWLTPLMILASQNHLMTEPTQRKRTFISTIILLQTSLILAFSATELTTFYIAFETTLIPTLIIITRWGNQVQRLSAGIYFLFYTLISSLPLLIALLLMQSNSNTLSLPLLQLNYQPMQNSWAHTMWWFALLTTFMVKLPLYGLHLWLPKAHVEAPIAGSMVLAGVLLKLGGYGIIRMSSIITPPSKDLCYPFMILALWGIIMTSLTCLRQTDLKSLIAYSSVSHMGLVITATLIQTPWALTGATTLMIAHGLTSSMLFCLSNTNYERTNSRILLITQNLQLLLPLMTLWWLLASLTNMALPPTINLMGELSIITSLFNWSKTTILITGLGTVISAIYTLYMFSSTQWGGEFPSNIKTIPPTHTREHLIMILHLLPTTLLMTKPQLISNMF</sequence>
<feature type="transmembrane region" description="Helical" evidence="16">
    <location>
        <begin position="260"/>
        <end position="279"/>
    </location>
</feature>
<feature type="transmembrane region" description="Helical" evidence="16">
    <location>
        <begin position="310"/>
        <end position="330"/>
    </location>
</feature>
<keyword evidence="6 16" id="KW-0679">Respiratory chain</keyword>
<feature type="transmembrane region" description="Helical" evidence="16">
    <location>
        <begin position="224"/>
        <end position="245"/>
    </location>
</feature>
<dbReference type="PRINTS" id="PR01437">
    <property type="entry name" value="NUOXDRDTASE4"/>
</dbReference>
<dbReference type="CTD" id="4538"/>
<evidence type="ECO:0000256" key="8">
    <source>
        <dbReference type="ARBA" id="ARBA00022967"/>
    </source>
</evidence>
<comment type="subcellular location">
    <subcellularLocation>
        <location evidence="1 16">Mitochondrion membrane</location>
        <topology evidence="1 16">Multi-pass membrane protein</topology>
    </subcellularLocation>
</comment>
<feature type="transmembrane region" description="Helical" evidence="16">
    <location>
        <begin position="150"/>
        <end position="168"/>
    </location>
</feature>
<dbReference type="GeneID" id="35093268"/>
<evidence type="ECO:0000256" key="10">
    <source>
        <dbReference type="ARBA" id="ARBA00022989"/>
    </source>
</evidence>
<evidence type="ECO:0000256" key="16">
    <source>
        <dbReference type="RuleBase" id="RU003297"/>
    </source>
</evidence>
<feature type="transmembrane region" description="Helical" evidence="16">
    <location>
        <begin position="21"/>
        <end position="42"/>
    </location>
</feature>
<dbReference type="PANTHER" id="PTHR43507:SF20">
    <property type="entry name" value="NADH-UBIQUINONE OXIDOREDUCTASE CHAIN 4"/>
    <property type="match status" value="1"/>
</dbReference>
<dbReference type="GO" id="GO:0008137">
    <property type="term" value="F:NADH dehydrogenase (ubiquinone) activity"/>
    <property type="evidence" value="ECO:0007669"/>
    <property type="project" value="UniProtKB-UniRule"/>
</dbReference>
<name>A0A343LPV6_9SAUR</name>
<comment type="function">
    <text evidence="16">Core subunit of the mitochondrial membrane respiratory chain NADH dehydrogenase (Complex I) which catalyzes electron transfer from NADH through the respiratory chain, using ubiquinone as an electron acceptor. Essential for the catalytic activity and assembly of complex I.</text>
</comment>
<dbReference type="GO" id="GO:0042773">
    <property type="term" value="P:ATP synthesis coupled electron transport"/>
    <property type="evidence" value="ECO:0007669"/>
    <property type="project" value="InterPro"/>
</dbReference>
<keyword evidence="10 16" id="KW-1133">Transmembrane helix</keyword>
<dbReference type="EMBL" id="MF615513">
    <property type="protein sequence ID" value="ATQ37395.1"/>
    <property type="molecule type" value="Genomic_DNA"/>
</dbReference>
<evidence type="ECO:0000256" key="11">
    <source>
        <dbReference type="ARBA" id="ARBA00023027"/>
    </source>
</evidence>
<gene>
    <name evidence="19" type="primary">ND4</name>
</gene>
<reference evidence="19" key="1">
    <citation type="submission" date="2017-08" db="EMBL/GenBank/DDBJ databases">
        <title>The complete mitochondrion genome of Hoge's Side-necked Turtle (Mesoclemmys hogei) and mitochondrial phylogenomics of Chelidae.</title>
        <authorList>
            <person name="Prosdocimi F."/>
            <person name="Sarzi D."/>
            <person name="Carvalho D.C."/>
            <person name="Furtado C."/>
            <person name="Gomes L.C."/>
            <person name="Coutinho M."/>
            <person name="Drummond G."/>
        </authorList>
    </citation>
    <scope>NUCLEOTIDE SEQUENCE</scope>
</reference>
<evidence type="ECO:0000256" key="13">
    <source>
        <dbReference type="ARBA" id="ARBA00023128"/>
    </source>
</evidence>
<dbReference type="PANTHER" id="PTHR43507">
    <property type="entry name" value="NADH-UBIQUINONE OXIDOREDUCTASE CHAIN 4"/>
    <property type="match status" value="1"/>
</dbReference>
<dbReference type="GO" id="GO:0003954">
    <property type="term" value="F:NADH dehydrogenase activity"/>
    <property type="evidence" value="ECO:0007669"/>
    <property type="project" value="TreeGrafter"/>
</dbReference>
<keyword evidence="9 16" id="KW-0249">Electron transport</keyword>
<keyword evidence="5 16" id="KW-0813">Transport</keyword>
<accession>A0A343LPV6</accession>
<proteinExistence type="inferred from homology"/>
<dbReference type="InterPro" id="IPR003918">
    <property type="entry name" value="NADH_UbQ_OxRdtase"/>
</dbReference>
<dbReference type="RefSeq" id="YP_009443261.1">
    <property type="nucleotide sequence ID" value="NC_036346.1"/>
</dbReference>
<comment type="similarity">
    <text evidence="2 16">Belongs to the complex I subunit 4 family.</text>
</comment>
<evidence type="ECO:0000256" key="3">
    <source>
        <dbReference type="ARBA" id="ARBA00012944"/>
    </source>
</evidence>
<feature type="domain" description="NADH:ubiquinone oxidoreductase chain 4 N-terminal" evidence="18">
    <location>
        <begin position="1"/>
        <end position="110"/>
    </location>
</feature>
<evidence type="ECO:0000256" key="5">
    <source>
        <dbReference type="ARBA" id="ARBA00022448"/>
    </source>
</evidence>
<dbReference type="Pfam" id="PF01059">
    <property type="entry name" value="Oxidored_q5_N"/>
    <property type="match status" value="1"/>
</dbReference>
<keyword evidence="13 16" id="KW-0496">Mitochondrion</keyword>
<evidence type="ECO:0000256" key="4">
    <source>
        <dbReference type="ARBA" id="ARBA00021006"/>
    </source>
</evidence>
<keyword evidence="12 16" id="KW-0830">Ubiquinone</keyword>
<dbReference type="NCBIfam" id="TIGR01972">
    <property type="entry name" value="NDH_I_M"/>
    <property type="match status" value="1"/>
</dbReference>
<evidence type="ECO:0000256" key="9">
    <source>
        <dbReference type="ARBA" id="ARBA00022982"/>
    </source>
</evidence>
<dbReference type="GO" id="GO:0048039">
    <property type="term" value="F:ubiquinone binding"/>
    <property type="evidence" value="ECO:0007669"/>
    <property type="project" value="TreeGrafter"/>
</dbReference>
<dbReference type="GO" id="GO:0015990">
    <property type="term" value="P:electron transport coupled proton transport"/>
    <property type="evidence" value="ECO:0007669"/>
    <property type="project" value="TreeGrafter"/>
</dbReference>
<dbReference type="GO" id="GO:0031966">
    <property type="term" value="C:mitochondrial membrane"/>
    <property type="evidence" value="ECO:0007669"/>
    <property type="project" value="UniProtKB-SubCell"/>
</dbReference>
<dbReference type="EC" id="7.1.1.2" evidence="3 16"/>
<dbReference type="InterPro" id="IPR010227">
    <property type="entry name" value="NADH_Q_OxRdtase_chainM/4"/>
</dbReference>
<feature type="transmembrane region" description="Helical" evidence="16">
    <location>
        <begin position="62"/>
        <end position="83"/>
    </location>
</feature>
<evidence type="ECO:0000256" key="7">
    <source>
        <dbReference type="ARBA" id="ARBA00022692"/>
    </source>
</evidence>
<dbReference type="AlphaFoldDB" id="A0A343LPV6"/>
<feature type="transmembrane region" description="Helical" evidence="16">
    <location>
        <begin position="286"/>
        <end position="304"/>
    </location>
</feature>
<keyword evidence="8" id="KW-1278">Translocase</keyword>
<organism evidence="19">
    <name type="scientific">Ranacephala hogei</name>
    <name type="common">Hoge's toadhead turtle</name>
    <dbReference type="NCBI Taxonomy" id="241399"/>
    <lineage>
        <taxon>Eukaryota</taxon>
        <taxon>Metazoa</taxon>
        <taxon>Chordata</taxon>
        <taxon>Craniata</taxon>
        <taxon>Vertebrata</taxon>
        <taxon>Euteleostomi</taxon>
        <taxon>Archelosauria</taxon>
        <taxon>Testudinata</taxon>
        <taxon>Testudines</taxon>
        <taxon>Pleurodira</taxon>
        <taxon>Chelidae</taxon>
        <taxon>Ranacephala</taxon>
    </lineage>
</organism>